<dbReference type="RefSeq" id="WP_190716935.1">
    <property type="nucleotide sequence ID" value="NZ_JACJST010000018.1"/>
</dbReference>
<sequence>MSRKFSSVQGKTRTLGILTGIFMIPIIPTQSHAQLYQGLRVSVKFPPAEDLGAPARTSGAGSRGTVCGNQSLSNGLMSNNLNQKQTYLTALTPENNVLTTVAPNPTVYVQVPKAINKKAEFRVIDKETETVVYEKIFPIVNTPGIVKISMPKTVNLAASKTYQWQFLVICNPMDREADKALEGWIKRTSLSKKQAARIRWLKANSVEQAKLYAEYGIWHETLKILDQLRDRDSQAQAEWIELLNSVKLEKLVEISSSSPKPQY</sequence>
<dbReference type="EMBL" id="JACJST010000018">
    <property type="protein sequence ID" value="MBD2569803.1"/>
    <property type="molecule type" value="Genomic_DNA"/>
</dbReference>
<accession>A0ABR8FI79</accession>
<proteinExistence type="predicted"/>
<dbReference type="Pfam" id="PF06051">
    <property type="entry name" value="DUF928"/>
    <property type="match status" value="1"/>
</dbReference>
<keyword evidence="2" id="KW-1185">Reference proteome</keyword>
<name>A0ABR8FI79_9NOST</name>
<organism evidence="1 2">
    <name type="scientific">Anabaena lutea FACHB-196</name>
    <dbReference type="NCBI Taxonomy" id="2692881"/>
    <lineage>
        <taxon>Bacteria</taxon>
        <taxon>Bacillati</taxon>
        <taxon>Cyanobacteriota</taxon>
        <taxon>Cyanophyceae</taxon>
        <taxon>Nostocales</taxon>
        <taxon>Nostocaceae</taxon>
        <taxon>Anabaena</taxon>
    </lineage>
</organism>
<dbReference type="InterPro" id="IPR010328">
    <property type="entry name" value="DUF928"/>
</dbReference>
<comment type="caution">
    <text evidence="1">The sequence shown here is derived from an EMBL/GenBank/DDBJ whole genome shotgun (WGS) entry which is preliminary data.</text>
</comment>
<protein>
    <submittedName>
        <fullName evidence="1">DUF928 domain-containing protein</fullName>
    </submittedName>
</protein>
<reference evidence="1 2" key="1">
    <citation type="journal article" date="2020" name="ISME J.">
        <title>Comparative genomics reveals insights into cyanobacterial evolution and habitat adaptation.</title>
        <authorList>
            <person name="Chen M.Y."/>
            <person name="Teng W.K."/>
            <person name="Zhao L."/>
            <person name="Hu C.X."/>
            <person name="Zhou Y.K."/>
            <person name="Han B.P."/>
            <person name="Song L.R."/>
            <person name="Shu W.S."/>
        </authorList>
    </citation>
    <scope>NUCLEOTIDE SEQUENCE [LARGE SCALE GENOMIC DNA]</scope>
    <source>
        <strain evidence="1 2">FACHB-196</strain>
    </source>
</reference>
<dbReference type="Proteomes" id="UP000640531">
    <property type="component" value="Unassembled WGS sequence"/>
</dbReference>
<gene>
    <name evidence="1" type="ORF">H6G59_18260</name>
</gene>
<evidence type="ECO:0000313" key="2">
    <source>
        <dbReference type="Proteomes" id="UP000640531"/>
    </source>
</evidence>
<evidence type="ECO:0000313" key="1">
    <source>
        <dbReference type="EMBL" id="MBD2569803.1"/>
    </source>
</evidence>